<dbReference type="GO" id="GO:0051301">
    <property type="term" value="P:cell division"/>
    <property type="evidence" value="ECO:0007669"/>
    <property type="project" value="UniProtKB-KW"/>
</dbReference>
<dbReference type="EMBL" id="VUMG01000002">
    <property type="protein sequence ID" value="MSS45826.1"/>
    <property type="molecule type" value="Genomic_DNA"/>
</dbReference>
<keyword evidence="4 8" id="KW-0812">Transmembrane</keyword>
<evidence type="ECO:0000256" key="4">
    <source>
        <dbReference type="ARBA" id="ARBA00022692"/>
    </source>
</evidence>
<keyword evidence="11" id="KW-1185">Reference proteome</keyword>
<comment type="caution">
    <text evidence="10">The sequence shown here is derived from an EMBL/GenBank/DDBJ whole genome shotgun (WGS) entry which is preliminary data.</text>
</comment>
<feature type="transmembrane region" description="Helical" evidence="8">
    <location>
        <begin position="21"/>
        <end position="42"/>
    </location>
</feature>
<feature type="domain" description="POTRA" evidence="9">
    <location>
        <begin position="48"/>
        <end position="116"/>
    </location>
</feature>
<dbReference type="Proteomes" id="UP000466104">
    <property type="component" value="Unassembled WGS sequence"/>
</dbReference>
<evidence type="ECO:0000313" key="11">
    <source>
        <dbReference type="Proteomes" id="UP000466104"/>
    </source>
</evidence>
<dbReference type="InterPro" id="IPR005548">
    <property type="entry name" value="Cell_div_FtsQ/DivIB_C"/>
</dbReference>
<dbReference type="Gene3D" id="3.10.20.310">
    <property type="entry name" value="membrane protein fhac"/>
    <property type="match status" value="1"/>
</dbReference>
<keyword evidence="2" id="KW-1003">Cell membrane</keyword>
<evidence type="ECO:0000256" key="5">
    <source>
        <dbReference type="ARBA" id="ARBA00022989"/>
    </source>
</evidence>
<organism evidence="10 11">
    <name type="scientific">Cutibacterium porci</name>
    <dbReference type="NCBI Taxonomy" id="2605781"/>
    <lineage>
        <taxon>Bacteria</taxon>
        <taxon>Bacillati</taxon>
        <taxon>Actinomycetota</taxon>
        <taxon>Actinomycetes</taxon>
        <taxon>Propionibacteriales</taxon>
        <taxon>Propionibacteriaceae</taxon>
        <taxon>Cutibacterium</taxon>
    </lineage>
</organism>
<name>A0A7K0J784_9ACTN</name>
<dbReference type="RefSeq" id="WP_154563185.1">
    <property type="nucleotide sequence ID" value="NZ_VUMG01000002.1"/>
</dbReference>
<evidence type="ECO:0000256" key="6">
    <source>
        <dbReference type="ARBA" id="ARBA00023136"/>
    </source>
</evidence>
<evidence type="ECO:0000259" key="9">
    <source>
        <dbReference type="PROSITE" id="PS51779"/>
    </source>
</evidence>
<evidence type="ECO:0000256" key="2">
    <source>
        <dbReference type="ARBA" id="ARBA00022475"/>
    </source>
</evidence>
<sequence>MPVSDISVAMELRRRRRNKRYRIVAGVVAAVVVLALGAIWIVRSSSLLTVDTVEVHGAHLVTPSQVKQAAKVPVGQPLARINTDDVAARVTAMDVVGQADVHRKWPHTVVIDVTELKISYQVKTPGGYLWVDPNGTIFNRAAKPTPHVMWATTSSGNRDLLRDVATVADSFPNQLRQHVDHIEATSRDAIVVVLSGKRTVVWGSADQSLLKAKVTAAMVHVKATRYDVSSPEHPTSR</sequence>
<dbReference type="PANTHER" id="PTHR37820">
    <property type="entry name" value="CELL DIVISION PROTEIN DIVIB"/>
    <property type="match status" value="1"/>
</dbReference>
<proteinExistence type="predicted"/>
<evidence type="ECO:0000256" key="7">
    <source>
        <dbReference type="ARBA" id="ARBA00023306"/>
    </source>
</evidence>
<keyword evidence="5 8" id="KW-1133">Transmembrane helix</keyword>
<dbReference type="Pfam" id="PF03799">
    <property type="entry name" value="FtsQ_DivIB_C"/>
    <property type="match status" value="1"/>
</dbReference>
<accession>A0A7K0J784</accession>
<dbReference type="PANTHER" id="PTHR37820:SF1">
    <property type="entry name" value="CELL DIVISION PROTEIN FTSQ"/>
    <property type="match status" value="1"/>
</dbReference>
<gene>
    <name evidence="10" type="ORF">FYJ43_07210</name>
</gene>
<keyword evidence="7" id="KW-0131">Cell cycle</keyword>
<dbReference type="Pfam" id="PF08478">
    <property type="entry name" value="POTRA_1"/>
    <property type="match status" value="1"/>
</dbReference>
<dbReference type="InterPro" id="IPR034746">
    <property type="entry name" value="POTRA"/>
</dbReference>
<comment type="subcellular location">
    <subcellularLocation>
        <location evidence="1">Membrane</location>
    </subcellularLocation>
</comment>
<protein>
    <submittedName>
        <fullName evidence="10">FtsQ-type POTRA domain-containing protein</fullName>
    </submittedName>
</protein>
<dbReference type="AlphaFoldDB" id="A0A7K0J784"/>
<evidence type="ECO:0000256" key="8">
    <source>
        <dbReference type="SAM" id="Phobius"/>
    </source>
</evidence>
<dbReference type="PROSITE" id="PS51779">
    <property type="entry name" value="POTRA"/>
    <property type="match status" value="1"/>
</dbReference>
<dbReference type="InterPro" id="IPR050487">
    <property type="entry name" value="FtsQ_DivIB"/>
</dbReference>
<dbReference type="InterPro" id="IPR013685">
    <property type="entry name" value="POTRA_FtsQ_type"/>
</dbReference>
<evidence type="ECO:0000256" key="3">
    <source>
        <dbReference type="ARBA" id="ARBA00022618"/>
    </source>
</evidence>
<dbReference type="GO" id="GO:0005886">
    <property type="term" value="C:plasma membrane"/>
    <property type="evidence" value="ECO:0007669"/>
    <property type="project" value="TreeGrafter"/>
</dbReference>
<keyword evidence="3" id="KW-0132">Cell division</keyword>
<reference evidence="10 11" key="1">
    <citation type="submission" date="2019-08" db="EMBL/GenBank/DDBJ databases">
        <title>In-depth cultivation of the pig gut microbiome towards novel bacterial diversity and tailored functional studies.</title>
        <authorList>
            <person name="Wylensek D."/>
            <person name="Hitch T.C.A."/>
            <person name="Clavel T."/>
        </authorList>
    </citation>
    <scope>NUCLEOTIDE SEQUENCE [LARGE SCALE GENOMIC DNA]</scope>
    <source>
        <strain evidence="10 11">WCA-380-WT-3A</strain>
    </source>
</reference>
<keyword evidence="6 8" id="KW-0472">Membrane</keyword>
<evidence type="ECO:0000313" key="10">
    <source>
        <dbReference type="EMBL" id="MSS45826.1"/>
    </source>
</evidence>
<evidence type="ECO:0000256" key="1">
    <source>
        <dbReference type="ARBA" id="ARBA00004370"/>
    </source>
</evidence>